<protein>
    <submittedName>
        <fullName evidence="1">Uncharacterized protein</fullName>
    </submittedName>
</protein>
<keyword evidence="2" id="KW-1185">Reference proteome</keyword>
<evidence type="ECO:0000313" key="1">
    <source>
        <dbReference type="EMBL" id="EOD42667.1"/>
    </source>
</evidence>
<dbReference type="AlphaFoldDB" id="R1E5J8"/>
<evidence type="ECO:0000313" key="2">
    <source>
        <dbReference type="Proteomes" id="UP000053279"/>
    </source>
</evidence>
<proteinExistence type="predicted"/>
<accession>R1E5J8</accession>
<gene>
    <name evidence="1" type="ORF">Nst1_005</name>
</gene>
<comment type="caution">
    <text evidence="1">The sequence shown here is derived from an EMBL/GenBank/DDBJ whole genome shotgun (WGS) entry which is preliminary data.</text>
</comment>
<sequence>MLGNSSAEARIEYYKKIVTYLSVAVTKYIFDGLVREPRVSLNEETGEINMYLKGVSSSLIPMLRPARGDSFRGVVEVLYDFGGLASIKDDKLKLELARRRVLEKREDYGVVIIASEYESRKNGLYYLRKLSKMDEMLPFAIWLLGEELDVKGVGEEKRIDIEYDMLTGDLKIELCGDDIIESLKGRKNTHINKLYSLIHGYQDLAGRKCIELEGKKEQAGIWLNTKYIIEKDSIEHEKYIIDRNTYFLEKEKIPEVLNIILSEETLNRKYVL</sequence>
<dbReference type="Proteomes" id="UP000053279">
    <property type="component" value="Unassembled WGS sequence"/>
</dbReference>
<organism evidence="1 2">
    <name type="scientific">Nanobsidianus stetteri</name>
    <dbReference type="NCBI Taxonomy" id="1294122"/>
    <lineage>
        <taxon>Archaea</taxon>
        <taxon>Nanobdellota</taxon>
        <taxon>Candidatus Nanoarchaeia</taxon>
        <taxon>Nanoarchaeales</taxon>
        <taxon>Nanopusillaceae</taxon>
        <taxon>Candidatus Nanobsidianus</taxon>
    </lineage>
</organism>
<name>R1E5J8_NANST</name>
<reference evidence="1 2" key="1">
    <citation type="submission" date="2013-02" db="EMBL/GenBank/DDBJ databases">
        <title>Insights into archaeal evolution and symbiosis from the genomes of a Nanoarchaeon and its crenarchaeal host from Yellowstone National Park.</title>
        <authorList>
            <person name="Podar M."/>
            <person name="Makarova K.S."/>
            <person name="Graham D.E."/>
            <person name="Wolf Y.I."/>
            <person name="Koonin E.V."/>
            <person name="Reysenbach A.-L."/>
        </authorList>
    </citation>
    <scope>NUCLEOTIDE SEQUENCE [LARGE SCALE GENOMIC DNA]</scope>
</reference>
<dbReference type="EMBL" id="APJZ01000001">
    <property type="protein sequence ID" value="EOD42667.1"/>
    <property type="molecule type" value="Genomic_DNA"/>
</dbReference>